<proteinExistence type="predicted"/>
<dbReference type="InParanoid" id="A0A517S8H8"/>
<evidence type="ECO:0000256" key="1">
    <source>
        <dbReference type="SAM" id="MobiDB-lite"/>
    </source>
</evidence>
<name>A0A517S8H8_9PLAN</name>
<feature type="compositionally biased region" description="Basic residues" evidence="1">
    <location>
        <begin position="179"/>
        <end position="188"/>
    </location>
</feature>
<dbReference type="KEGG" id="ccos:Pan44_04420"/>
<evidence type="ECO:0008006" key="4">
    <source>
        <dbReference type="Google" id="ProtNLM"/>
    </source>
</evidence>
<dbReference type="SUPFAM" id="SSF54611">
    <property type="entry name" value="SecB-like"/>
    <property type="match status" value="1"/>
</dbReference>
<evidence type="ECO:0000313" key="3">
    <source>
        <dbReference type="Proteomes" id="UP000315700"/>
    </source>
</evidence>
<dbReference type="Gene3D" id="3.10.420.10">
    <property type="entry name" value="SecB-like"/>
    <property type="match status" value="1"/>
</dbReference>
<dbReference type="Proteomes" id="UP000315700">
    <property type="component" value="Chromosome"/>
</dbReference>
<reference evidence="2 3" key="1">
    <citation type="submission" date="2019-02" db="EMBL/GenBank/DDBJ databases">
        <title>Deep-cultivation of Planctomycetes and their phenomic and genomic characterization uncovers novel biology.</title>
        <authorList>
            <person name="Wiegand S."/>
            <person name="Jogler M."/>
            <person name="Boedeker C."/>
            <person name="Pinto D."/>
            <person name="Vollmers J."/>
            <person name="Rivas-Marin E."/>
            <person name="Kohn T."/>
            <person name="Peeters S.H."/>
            <person name="Heuer A."/>
            <person name="Rast P."/>
            <person name="Oberbeckmann S."/>
            <person name="Bunk B."/>
            <person name="Jeske O."/>
            <person name="Meyerdierks A."/>
            <person name="Storesund J.E."/>
            <person name="Kallscheuer N."/>
            <person name="Luecker S."/>
            <person name="Lage O.M."/>
            <person name="Pohl T."/>
            <person name="Merkel B.J."/>
            <person name="Hornburger P."/>
            <person name="Mueller R.-W."/>
            <person name="Bruemmer F."/>
            <person name="Labrenz M."/>
            <person name="Spormann A.M."/>
            <person name="Op den Camp H."/>
            <person name="Overmann J."/>
            <person name="Amann R."/>
            <person name="Jetten M.S.M."/>
            <person name="Mascher T."/>
            <person name="Medema M.H."/>
            <person name="Devos D.P."/>
            <person name="Kaster A.-K."/>
            <person name="Ovreas L."/>
            <person name="Rohde M."/>
            <person name="Galperin M.Y."/>
            <person name="Jogler C."/>
        </authorList>
    </citation>
    <scope>NUCLEOTIDE SEQUENCE [LARGE SCALE GENOMIC DNA]</scope>
    <source>
        <strain evidence="2 3">Pan44</strain>
    </source>
</reference>
<evidence type="ECO:0000313" key="2">
    <source>
        <dbReference type="EMBL" id="QDT52431.1"/>
    </source>
</evidence>
<dbReference type="AlphaFoldDB" id="A0A517S8H8"/>
<gene>
    <name evidence="2" type="ORF">Pan44_04420</name>
</gene>
<accession>A0A517S8H8</accession>
<dbReference type="EMBL" id="CP036271">
    <property type="protein sequence ID" value="QDT52431.1"/>
    <property type="molecule type" value="Genomic_DNA"/>
</dbReference>
<keyword evidence="3" id="KW-1185">Reference proteome</keyword>
<protein>
    <recommendedName>
        <fullName evidence="4">Preprotein translocase subunit SecB</fullName>
    </recommendedName>
</protein>
<feature type="region of interest" description="Disordered" evidence="1">
    <location>
        <begin position="150"/>
        <end position="188"/>
    </location>
</feature>
<sequence>MTTEKQTPPPSKVELAYVVSQRVQIEWVKLLSFSANQKAGLLEGPPPTLSLRSTTSQQLDGKNKQVRVAARFECIGTTDSQKSVPLLHIEAIYELVYSIPSTEGIEDRNIVAFGELNGLYNGWPYWRELVQSTLGRMGLPPFTLPVYRPANDEQARPALPSDSRSGVTRLEEKGAGRQKPAKVKQKKS</sequence>
<dbReference type="InterPro" id="IPR035958">
    <property type="entry name" value="SecB-like_sf"/>
</dbReference>
<organism evidence="2 3">
    <name type="scientific">Caulifigura coniformis</name>
    <dbReference type="NCBI Taxonomy" id="2527983"/>
    <lineage>
        <taxon>Bacteria</taxon>
        <taxon>Pseudomonadati</taxon>
        <taxon>Planctomycetota</taxon>
        <taxon>Planctomycetia</taxon>
        <taxon>Planctomycetales</taxon>
        <taxon>Planctomycetaceae</taxon>
        <taxon>Caulifigura</taxon>
    </lineage>
</organism>